<gene>
    <name evidence="2" type="ORF">QO018_005838</name>
</gene>
<proteinExistence type="predicted"/>
<evidence type="ECO:0000256" key="1">
    <source>
        <dbReference type="ARBA" id="ARBA00023186"/>
    </source>
</evidence>
<dbReference type="InterPro" id="IPR036411">
    <property type="entry name" value="TorD-like_sf"/>
</dbReference>
<dbReference type="RefSeq" id="WP_209990466.1">
    <property type="nucleotide sequence ID" value="NZ_JAGINO010000034.1"/>
</dbReference>
<evidence type="ECO:0000313" key="2">
    <source>
        <dbReference type="EMBL" id="MDQ0536940.1"/>
    </source>
</evidence>
<keyword evidence="1" id="KW-0143">Chaperone</keyword>
<dbReference type="PANTHER" id="PTHR34227:SF1">
    <property type="entry name" value="DIMETHYL SULFOXIDE REDUCTASE CHAPERONE-RELATED"/>
    <property type="match status" value="1"/>
</dbReference>
<dbReference type="SUPFAM" id="SSF89155">
    <property type="entry name" value="TorD-like"/>
    <property type="match status" value="1"/>
</dbReference>
<reference evidence="2 3" key="1">
    <citation type="submission" date="2023-07" db="EMBL/GenBank/DDBJ databases">
        <title>Genomic Encyclopedia of Type Strains, Phase IV (KMG-IV): sequencing the most valuable type-strain genomes for metagenomic binning, comparative biology and taxonomic classification.</title>
        <authorList>
            <person name="Goeker M."/>
        </authorList>
    </citation>
    <scope>NUCLEOTIDE SEQUENCE [LARGE SCALE GENOMIC DNA]</scope>
    <source>
        <strain evidence="2 3">DSM 19922</strain>
    </source>
</reference>
<organism evidence="2 3">
    <name type="scientific">Azospirillum picis</name>
    <dbReference type="NCBI Taxonomy" id="488438"/>
    <lineage>
        <taxon>Bacteria</taxon>
        <taxon>Pseudomonadati</taxon>
        <taxon>Pseudomonadota</taxon>
        <taxon>Alphaproteobacteria</taxon>
        <taxon>Rhodospirillales</taxon>
        <taxon>Azospirillaceae</taxon>
        <taxon>Azospirillum</taxon>
    </lineage>
</organism>
<dbReference type="PANTHER" id="PTHR34227">
    <property type="entry name" value="CHAPERONE PROTEIN YCDY"/>
    <property type="match status" value="1"/>
</dbReference>
<name>A0ABU0MU07_9PROT</name>
<sequence>MAIVVASPPVSQTSPAAAGSADLPAACAAACAAARLADAVGISAALFGAPLEAGEVEALRRPVRQGALAAISAAGVPEAEIEAAIAALRGLGEGEAAVSALNSAFCLLFLGAGGPRAAVPYESAYRGNGRLFQEPAAEMAALLARWGLHPAPDFPEAPDHLTIELALLEETLRRAADGSDPAAAEAAAGLFARLRGWVPTFARACRANDPSGFYAAAAGLLDRLLHLDFAVSDGGASH</sequence>
<keyword evidence="3" id="KW-1185">Reference proteome</keyword>
<dbReference type="Pfam" id="PF02613">
    <property type="entry name" value="Nitrate_red_del"/>
    <property type="match status" value="1"/>
</dbReference>
<comment type="caution">
    <text evidence="2">The sequence shown here is derived from an EMBL/GenBank/DDBJ whole genome shotgun (WGS) entry which is preliminary data.</text>
</comment>
<protein>
    <submittedName>
        <fullName evidence="2">TorA-specific chaperone</fullName>
    </submittedName>
</protein>
<dbReference type="InterPro" id="IPR050289">
    <property type="entry name" value="TorD/DmsD_chaperones"/>
</dbReference>
<dbReference type="EMBL" id="JAUSVU010000034">
    <property type="protein sequence ID" value="MDQ0536940.1"/>
    <property type="molecule type" value="Genomic_DNA"/>
</dbReference>
<dbReference type="InterPro" id="IPR020945">
    <property type="entry name" value="DMSO/NO3_reduct_chaperone"/>
</dbReference>
<accession>A0ABU0MU07</accession>
<dbReference type="Proteomes" id="UP001244552">
    <property type="component" value="Unassembled WGS sequence"/>
</dbReference>
<evidence type="ECO:0000313" key="3">
    <source>
        <dbReference type="Proteomes" id="UP001244552"/>
    </source>
</evidence>
<dbReference type="Gene3D" id="1.10.3480.10">
    <property type="entry name" value="TorD-like"/>
    <property type="match status" value="1"/>
</dbReference>